<name>A0ABU9IK06_9FLAO</name>
<accession>A0ABU9IK06</accession>
<proteinExistence type="predicted"/>
<comment type="caution">
    <text evidence="1">The sequence shown here is derived from an EMBL/GenBank/DDBJ whole genome shotgun (WGS) entry which is preliminary data.</text>
</comment>
<gene>
    <name evidence="1" type="ORF">AAEO57_03195</name>
</gene>
<sequence>MEPKTIKSFGYGTDEEAIRVITNAEKWIPGEIRGIKVRCQYTLPITIQSSTNM</sequence>
<dbReference type="EMBL" id="JBBYHS010000003">
    <property type="protein sequence ID" value="MEL1252769.1"/>
    <property type="molecule type" value="Genomic_DNA"/>
</dbReference>
<protein>
    <submittedName>
        <fullName evidence="1">Uncharacterized protein</fullName>
    </submittedName>
</protein>
<dbReference type="Proteomes" id="UP001485226">
    <property type="component" value="Unassembled WGS sequence"/>
</dbReference>
<organism evidence="1 2">
    <name type="scientific">Flavobacterium calami</name>
    <dbReference type="NCBI Taxonomy" id="3139144"/>
    <lineage>
        <taxon>Bacteria</taxon>
        <taxon>Pseudomonadati</taxon>
        <taxon>Bacteroidota</taxon>
        <taxon>Flavobacteriia</taxon>
        <taxon>Flavobacteriales</taxon>
        <taxon>Flavobacteriaceae</taxon>
        <taxon>Flavobacterium</taxon>
    </lineage>
</organism>
<evidence type="ECO:0000313" key="2">
    <source>
        <dbReference type="Proteomes" id="UP001485226"/>
    </source>
</evidence>
<reference evidence="1 2" key="1">
    <citation type="submission" date="2024-04" db="EMBL/GenBank/DDBJ databases">
        <title>Flavobacterium sp. DGU38 16S ribosomal RNA gene Genome sequencing and assembly.</title>
        <authorList>
            <person name="Park S."/>
        </authorList>
    </citation>
    <scope>NUCLEOTIDE SEQUENCE [LARGE SCALE GENOMIC DNA]</scope>
    <source>
        <strain evidence="1 2">DGU38</strain>
    </source>
</reference>
<dbReference type="SUPFAM" id="SSF74653">
    <property type="entry name" value="TolA/TonB C-terminal domain"/>
    <property type="match status" value="1"/>
</dbReference>
<dbReference type="RefSeq" id="WP_341689401.1">
    <property type="nucleotide sequence ID" value="NZ_JBBYHS010000003.1"/>
</dbReference>
<keyword evidence="2" id="KW-1185">Reference proteome</keyword>
<evidence type="ECO:0000313" key="1">
    <source>
        <dbReference type="EMBL" id="MEL1252769.1"/>
    </source>
</evidence>